<accession>A5MYG9</accession>
<dbReference type="EMBL" id="CP000673">
    <property type="protein sequence ID" value="EDK34007.1"/>
    <property type="molecule type" value="Genomic_DNA"/>
</dbReference>
<evidence type="ECO:0000313" key="1">
    <source>
        <dbReference type="EMBL" id="EDK33915.1"/>
    </source>
</evidence>
<dbReference type="Proteomes" id="UP000002411">
    <property type="component" value="Chromosome"/>
</dbReference>
<dbReference type="KEGG" id="ckl:CKL_1903"/>
<organism evidence="1 3">
    <name type="scientific">Clostridium kluyveri (strain ATCC 8527 / DSM 555 / NBRC 12016 / NCIMB 10680 / K1)</name>
    <dbReference type="NCBI Taxonomy" id="431943"/>
    <lineage>
        <taxon>Bacteria</taxon>
        <taxon>Bacillati</taxon>
        <taxon>Bacillota</taxon>
        <taxon>Clostridia</taxon>
        <taxon>Eubacteriales</taxon>
        <taxon>Clostridiaceae</taxon>
        <taxon>Clostridium</taxon>
    </lineage>
</organism>
<sequence length="78" mass="8842">MWIRSQDRKLLADIKAIGAYSIEIRASIGGNRADTGPLGEYESEERAVEVLDEIQESLWDCLNVDENVIAKVYEMPEK</sequence>
<proteinExistence type="predicted"/>
<dbReference type="AlphaFoldDB" id="A5MYG9"/>
<dbReference type="STRING" id="431943.CKL_1903"/>
<dbReference type="RefSeq" id="WP_012102294.1">
    <property type="nucleotide sequence ID" value="NC_009706.1"/>
</dbReference>
<protein>
    <submittedName>
        <fullName evidence="1">Uncharacterized protein</fullName>
    </submittedName>
</protein>
<dbReference type="EMBL" id="CP000673">
    <property type="protein sequence ID" value="EDK33915.1"/>
    <property type="molecule type" value="Genomic_DNA"/>
</dbReference>
<evidence type="ECO:0000313" key="3">
    <source>
        <dbReference type="Proteomes" id="UP000002411"/>
    </source>
</evidence>
<keyword evidence="3" id="KW-1185">Reference proteome</keyword>
<name>A5MYG9_CLOK5</name>
<reference evidence="1 3" key="1">
    <citation type="journal article" date="2008" name="Proc. Natl. Acad. Sci. U.S.A.">
        <title>The genome of Clostridium kluyveri, a strict anaerobe with unique metabolic features.</title>
        <authorList>
            <person name="Seedorf H."/>
            <person name="Fricke W.F."/>
            <person name="Veith B."/>
            <person name="Brueggemann H."/>
            <person name="Liesegang H."/>
            <person name="Strittmatter A."/>
            <person name="Miethke M."/>
            <person name="Buckel W."/>
            <person name="Hinderberger J."/>
            <person name="Li F."/>
            <person name="Hagemeier C."/>
            <person name="Thauer R.K."/>
            <person name="Gottschalk G."/>
        </authorList>
    </citation>
    <scope>NUCLEOTIDE SEQUENCE [LARGE SCALE GENOMIC DNA]</scope>
    <source>
        <strain evidence="3">ATCC 8527 / DSM 555 / NCIMB 10680</strain>
        <strain evidence="1">DSM 555</strain>
    </source>
</reference>
<dbReference type="KEGG" id="ckl:CKL_1995"/>
<evidence type="ECO:0000313" key="2">
    <source>
        <dbReference type="EMBL" id="EDK34007.1"/>
    </source>
</evidence>
<dbReference type="HOGENOM" id="CLU_2615786_0_0_9"/>
<gene>
    <name evidence="1" type="ordered locus">CKL_1903</name>
    <name evidence="2" type="ordered locus">CKL_1995</name>
</gene>